<evidence type="ECO:0000313" key="1">
    <source>
        <dbReference type="EMBL" id="EMZ27902.1"/>
    </source>
</evidence>
<proteinExistence type="predicted"/>
<dbReference type="EMBL" id="AQFT01000066">
    <property type="protein sequence ID" value="EMZ27902.1"/>
    <property type="molecule type" value="Genomic_DNA"/>
</dbReference>
<name>N2AEQ5_9FIRM</name>
<dbReference type="AlphaFoldDB" id="N2AEQ5"/>
<keyword evidence="2" id="KW-1185">Reference proteome</keyword>
<dbReference type="PATRIC" id="fig|1235802.3.peg.2170"/>
<accession>N2AEQ5</accession>
<dbReference type="Proteomes" id="UP000012589">
    <property type="component" value="Unassembled WGS sequence"/>
</dbReference>
<reference evidence="1 2" key="1">
    <citation type="journal article" date="2014" name="Genome Announc.">
        <title>Draft genome sequences of the altered schaedler flora, a defined bacterial community from gnotobiotic mice.</title>
        <authorList>
            <person name="Wannemuehler M.J."/>
            <person name="Overstreet A.M."/>
            <person name="Ward D.V."/>
            <person name="Phillips G.J."/>
        </authorList>
    </citation>
    <scope>NUCLEOTIDE SEQUENCE [LARGE SCALE GENOMIC DNA]</scope>
    <source>
        <strain evidence="1 2">ASF492</strain>
    </source>
</reference>
<dbReference type="HOGENOM" id="CLU_201795_0_0_9"/>
<organism evidence="1 2">
    <name type="scientific">Eubacterium plexicaudatum ASF492</name>
    <dbReference type="NCBI Taxonomy" id="1235802"/>
    <lineage>
        <taxon>Bacteria</taxon>
        <taxon>Bacillati</taxon>
        <taxon>Bacillota</taxon>
        <taxon>Clostridia</taxon>
        <taxon>Eubacteriales</taxon>
        <taxon>Eubacteriaceae</taxon>
        <taxon>Eubacterium</taxon>
    </lineage>
</organism>
<protein>
    <submittedName>
        <fullName evidence="1">Uncharacterized protein</fullName>
    </submittedName>
</protein>
<evidence type="ECO:0000313" key="2">
    <source>
        <dbReference type="Proteomes" id="UP000012589"/>
    </source>
</evidence>
<sequence length="52" mass="6139">MTGQAAKAYGCVAYRIMEYEKEELSEEYLDMLMGILTDFYTTDEIQKIYKKI</sequence>
<comment type="caution">
    <text evidence="1">The sequence shown here is derived from an EMBL/GenBank/DDBJ whole genome shotgun (WGS) entry which is preliminary data.</text>
</comment>
<gene>
    <name evidence="1" type="ORF">C823_02041</name>
</gene>